<dbReference type="InterPro" id="IPR048341">
    <property type="entry name" value="DUF1285_N"/>
</dbReference>
<dbReference type="Gene3D" id="2.30.270.10">
    <property type="entry name" value="duf1285 protein"/>
    <property type="match status" value="1"/>
</dbReference>
<evidence type="ECO:0000259" key="1">
    <source>
        <dbReference type="Pfam" id="PF06938"/>
    </source>
</evidence>
<name>A0A4Q2SZX9_9HYPH</name>
<dbReference type="RefSeq" id="WP_129332330.1">
    <property type="nucleotide sequence ID" value="NZ_SDVB01000238.1"/>
</dbReference>
<organism evidence="3 4">
    <name type="scientific">Ciceribacter ferrooxidans</name>
    <dbReference type="NCBI Taxonomy" id="2509717"/>
    <lineage>
        <taxon>Bacteria</taxon>
        <taxon>Pseudomonadati</taxon>
        <taxon>Pseudomonadota</taxon>
        <taxon>Alphaproteobacteria</taxon>
        <taxon>Hyphomicrobiales</taxon>
        <taxon>Rhizobiaceae</taxon>
        <taxon>Ciceribacter</taxon>
    </lineage>
</organism>
<evidence type="ECO:0000313" key="4">
    <source>
        <dbReference type="Proteomes" id="UP000291088"/>
    </source>
</evidence>
<dbReference type="Pfam" id="PF06938">
    <property type="entry name" value="DUF1285_N"/>
    <property type="match status" value="1"/>
</dbReference>
<dbReference type="InterPro" id="IPR048342">
    <property type="entry name" value="DUF1285_C"/>
</dbReference>
<feature type="domain" description="DUF1285" evidence="2">
    <location>
        <begin position="100"/>
        <end position="194"/>
    </location>
</feature>
<accession>A0A4Q2SZX9</accession>
<dbReference type="Proteomes" id="UP000291088">
    <property type="component" value="Unassembled WGS sequence"/>
</dbReference>
<dbReference type="Pfam" id="PF21028">
    <property type="entry name" value="DUF1285_C"/>
    <property type="match status" value="1"/>
</dbReference>
<dbReference type="InterPro" id="IPR010707">
    <property type="entry name" value="DUF1285"/>
</dbReference>
<keyword evidence="4" id="KW-1185">Reference proteome</keyword>
<proteinExistence type="predicted"/>
<comment type="caution">
    <text evidence="3">The sequence shown here is derived from an EMBL/GenBank/DDBJ whole genome shotgun (WGS) entry which is preliminary data.</text>
</comment>
<dbReference type="PIRSF" id="PIRSF029557">
    <property type="entry name" value="UCP029557"/>
    <property type="match status" value="1"/>
</dbReference>
<protein>
    <submittedName>
        <fullName evidence="3">DUF1285 domain-containing protein</fullName>
    </submittedName>
</protein>
<sequence length="205" mass="22499">MAGETLKATTDAAGLAALVARASTQTAGRGLPPVERWNPPFCGDIDMEIRADGTWFYMGTPIGREALVRLFSTVLRKDEDGRTYLVTPVEKVGIRVEDAPFLAVEMGVSEGDGEPVLTFRTNVGDVVEAGPDHPLRFTVHGENHELKPYLHVRGRLEALVSRAVMYDLVERGEVIDIDGVEMFAVRSAGEIFPVMRADELDMLSR</sequence>
<dbReference type="AlphaFoldDB" id="A0A4Q2SZX9"/>
<dbReference type="Gene3D" id="3.10.540.10">
    <property type="entry name" value="duf1285 like domain"/>
    <property type="match status" value="1"/>
</dbReference>
<reference evidence="3 4" key="1">
    <citation type="submission" date="2019-01" db="EMBL/GenBank/DDBJ databases">
        <authorList>
            <person name="Deng T."/>
        </authorList>
    </citation>
    <scope>NUCLEOTIDE SEQUENCE [LARGE SCALE GENOMIC DNA]</scope>
    <source>
        <strain evidence="3 4">F8825</strain>
    </source>
</reference>
<gene>
    <name evidence="3" type="ORF">EUU22_12560</name>
</gene>
<feature type="domain" description="DUF1285" evidence="1">
    <location>
        <begin position="32"/>
        <end position="99"/>
    </location>
</feature>
<dbReference type="InterPro" id="IPR023361">
    <property type="entry name" value="DUF1285_beta_roll_sf"/>
</dbReference>
<dbReference type="OrthoDB" id="3078366at2"/>
<evidence type="ECO:0000313" key="3">
    <source>
        <dbReference type="EMBL" id="RYC11896.1"/>
    </source>
</evidence>
<evidence type="ECO:0000259" key="2">
    <source>
        <dbReference type="Pfam" id="PF21028"/>
    </source>
</evidence>
<dbReference type="EMBL" id="SDVB01000238">
    <property type="protein sequence ID" value="RYC11896.1"/>
    <property type="molecule type" value="Genomic_DNA"/>
</dbReference>